<dbReference type="GO" id="GO:0016755">
    <property type="term" value="F:aminoacyltransferase activity"/>
    <property type="evidence" value="ECO:0007669"/>
    <property type="project" value="TreeGrafter"/>
</dbReference>
<keyword evidence="2" id="KW-1003">Cell membrane</keyword>
<accession>A0A1G4WR97</accession>
<dbReference type="GO" id="GO:0055091">
    <property type="term" value="P:phospholipid homeostasis"/>
    <property type="evidence" value="ECO:0007669"/>
    <property type="project" value="TreeGrafter"/>
</dbReference>
<feature type="transmembrane region" description="Helical" evidence="6">
    <location>
        <begin position="59"/>
        <end position="76"/>
    </location>
</feature>
<dbReference type="Pfam" id="PF09924">
    <property type="entry name" value="LPG_synthase_C"/>
    <property type="match status" value="1"/>
</dbReference>
<dbReference type="GO" id="GO:0005886">
    <property type="term" value="C:plasma membrane"/>
    <property type="evidence" value="ECO:0007669"/>
    <property type="project" value="UniProtKB-SubCell"/>
</dbReference>
<keyword evidence="4 6" id="KW-1133">Transmembrane helix</keyword>
<evidence type="ECO:0000256" key="4">
    <source>
        <dbReference type="ARBA" id="ARBA00022989"/>
    </source>
</evidence>
<keyword evidence="3 6" id="KW-0812">Transmembrane</keyword>
<feature type="transmembrane region" description="Helical" evidence="6">
    <location>
        <begin position="88"/>
        <end position="121"/>
    </location>
</feature>
<dbReference type="PANTHER" id="PTHR34697">
    <property type="entry name" value="PHOSPHATIDYLGLYCEROL LYSYLTRANSFERASE"/>
    <property type="match status" value="1"/>
</dbReference>
<feature type="transmembrane region" description="Helical" evidence="6">
    <location>
        <begin position="433"/>
        <end position="451"/>
    </location>
</feature>
<dbReference type="EMBL" id="FMUB01000009">
    <property type="protein sequence ID" value="SCX27923.1"/>
    <property type="molecule type" value="Genomic_DNA"/>
</dbReference>
<evidence type="ECO:0000256" key="1">
    <source>
        <dbReference type="ARBA" id="ARBA00004651"/>
    </source>
</evidence>
<evidence type="ECO:0000256" key="3">
    <source>
        <dbReference type="ARBA" id="ARBA00022692"/>
    </source>
</evidence>
<dbReference type="AlphaFoldDB" id="A0A1G4WR97"/>
<gene>
    <name evidence="8" type="ORF">SAMN02799620_04464</name>
</gene>
<evidence type="ECO:0000256" key="2">
    <source>
        <dbReference type="ARBA" id="ARBA00022475"/>
    </source>
</evidence>
<reference evidence="9" key="1">
    <citation type="submission" date="2016-10" db="EMBL/GenBank/DDBJ databases">
        <authorList>
            <person name="Varghese N."/>
            <person name="Submissions S."/>
        </authorList>
    </citation>
    <scope>NUCLEOTIDE SEQUENCE [LARGE SCALE GENOMIC DNA]</scope>
    <source>
        <strain evidence="9">UNC267MFSha1.1M11</strain>
    </source>
</reference>
<evidence type="ECO:0000259" key="7">
    <source>
        <dbReference type="Pfam" id="PF09924"/>
    </source>
</evidence>
<sequence length="461" mass="49627">MLRMNEDCVTDVTTPARFPTGSARRHTSWAGVALLAVCAGALLFALHRAGQTARGITRMDLVAVSSAAVIVVHGRVLGRPFTALHVGFAGALVLTGVFIGLSGHPGGALLGVVAAAVVFVWPSDSRYQPAALDAVSVLVDQTREDPLAPFAMAPGKSYVFSSDGAAALAYRAVAGFAVVSGDPIGDPACYGEVVGDFAALCRAQGWRIVVLGASAHQVGMWQSDLVPGPRLRAISFGRDVVVDVDRFDLVGRSKRNLRQAVNRTHNALVTTEVVVERDLDEGLRRELLEVIDTSHKNTHRGFSMMLGRVLSGRYPGVLLIIARGRAGRVEAFQRYVSAGNGSDLSLDLPWRRPDAPNGVDERLAVDMIAWAKGHGFQRVSLSFAPFPDLFANASTNAALRVLRLLAHAGDRVLKLESLYRYLRKFDAMSERRYVLLPLIGVLPAAVVLMALEFAPHRDLRD</sequence>
<feature type="domain" description="Phosphatidylglycerol lysyltransferase C-terminal" evidence="7">
    <location>
        <begin position="140"/>
        <end position="435"/>
    </location>
</feature>
<dbReference type="PANTHER" id="PTHR34697:SF2">
    <property type="entry name" value="PHOSPHATIDYLGLYCEROL LYSYLTRANSFERASE"/>
    <property type="match status" value="1"/>
</dbReference>
<organism evidence="8 9">
    <name type="scientific">Mycolicibacterium fluoranthenivorans</name>
    <dbReference type="NCBI Taxonomy" id="258505"/>
    <lineage>
        <taxon>Bacteria</taxon>
        <taxon>Bacillati</taxon>
        <taxon>Actinomycetota</taxon>
        <taxon>Actinomycetes</taxon>
        <taxon>Mycobacteriales</taxon>
        <taxon>Mycobacteriaceae</taxon>
        <taxon>Mycolicibacterium</taxon>
    </lineage>
</organism>
<feature type="transmembrane region" description="Helical" evidence="6">
    <location>
        <begin position="28"/>
        <end position="47"/>
    </location>
</feature>
<evidence type="ECO:0000313" key="8">
    <source>
        <dbReference type="EMBL" id="SCX27923.1"/>
    </source>
</evidence>
<evidence type="ECO:0000313" key="9">
    <source>
        <dbReference type="Proteomes" id="UP000199707"/>
    </source>
</evidence>
<protein>
    <submittedName>
        <fullName evidence="8">Lysylphosphatidylglycerol synthetase, C-terminal domain, DUF2156 family</fullName>
    </submittedName>
</protein>
<evidence type="ECO:0000256" key="5">
    <source>
        <dbReference type="ARBA" id="ARBA00023136"/>
    </source>
</evidence>
<keyword evidence="5 6" id="KW-0472">Membrane</keyword>
<name>A0A1G4WR97_9MYCO</name>
<comment type="subcellular location">
    <subcellularLocation>
        <location evidence="1">Cell membrane</location>
        <topology evidence="1">Multi-pass membrane protein</topology>
    </subcellularLocation>
</comment>
<dbReference type="InterPro" id="IPR051211">
    <property type="entry name" value="PG_lysyltransferase"/>
</dbReference>
<dbReference type="Proteomes" id="UP000199707">
    <property type="component" value="Unassembled WGS sequence"/>
</dbReference>
<proteinExistence type="predicted"/>
<dbReference type="InterPro" id="IPR024320">
    <property type="entry name" value="LPG_synthase_C"/>
</dbReference>
<dbReference type="STRING" id="1502745.SAMN02799620_04464"/>
<evidence type="ECO:0000256" key="6">
    <source>
        <dbReference type="SAM" id="Phobius"/>
    </source>
</evidence>